<reference evidence="3 4" key="1">
    <citation type="submission" date="2018-03" db="EMBL/GenBank/DDBJ databases">
        <title>Genomic Encyclopedia of Archaeal and Bacterial Type Strains, Phase II (KMG-II): from individual species to whole genera.</title>
        <authorList>
            <person name="Goeker M."/>
        </authorList>
    </citation>
    <scope>NUCLEOTIDE SEQUENCE [LARGE SCALE GENOMIC DNA]</scope>
    <source>
        <strain evidence="3 4">DSM 18107</strain>
    </source>
</reference>
<keyword evidence="1" id="KW-1133">Transmembrane helix</keyword>
<name>A0A2P8FM86_9BACT</name>
<organism evidence="3 4">
    <name type="scientific">Chitinophaga ginsengisoli</name>
    <dbReference type="NCBI Taxonomy" id="363837"/>
    <lineage>
        <taxon>Bacteria</taxon>
        <taxon>Pseudomonadati</taxon>
        <taxon>Bacteroidota</taxon>
        <taxon>Chitinophagia</taxon>
        <taxon>Chitinophagales</taxon>
        <taxon>Chitinophagaceae</taxon>
        <taxon>Chitinophaga</taxon>
    </lineage>
</organism>
<sequence length="220" mass="25112">MNKFLQFGEIVEGYDIPVLNEREIRAAAGILFLAVYTSLMFILFDGNFILVKYVLTFFLLDLLIRVLINPRFSPLMIAGRLIVRNQVPEYVGAPQKRFAWIIGIVLSATMFYFFIIVNAYSVITGSVCMVCLLFLFFEAAFGICLGCKIYPWFNRKKVQHCPGEVCDVRSRQEIQKVSVVQLTVLLLFIGLIFFASSQLNARYSKPPHDLFKTPATAKIR</sequence>
<feature type="domain" description="DUF4395" evidence="2">
    <location>
        <begin position="20"/>
        <end position="155"/>
    </location>
</feature>
<feature type="transmembrane region" description="Helical" evidence="1">
    <location>
        <begin position="50"/>
        <end position="68"/>
    </location>
</feature>
<dbReference type="RefSeq" id="WP_106605774.1">
    <property type="nucleotide sequence ID" value="NZ_PYGK01000020.1"/>
</dbReference>
<keyword evidence="1" id="KW-0812">Transmembrane</keyword>
<keyword evidence="1" id="KW-0472">Membrane</keyword>
<feature type="transmembrane region" description="Helical" evidence="1">
    <location>
        <begin position="179"/>
        <end position="199"/>
    </location>
</feature>
<accession>A0A2P8FM86</accession>
<feature type="transmembrane region" description="Helical" evidence="1">
    <location>
        <begin position="123"/>
        <end position="147"/>
    </location>
</feature>
<proteinExistence type="predicted"/>
<feature type="transmembrane region" description="Helical" evidence="1">
    <location>
        <begin position="98"/>
        <end position="117"/>
    </location>
</feature>
<gene>
    <name evidence="3" type="ORF">CLV42_120103</name>
</gene>
<dbReference type="OrthoDB" id="9783675at2"/>
<evidence type="ECO:0000256" key="1">
    <source>
        <dbReference type="SAM" id="Phobius"/>
    </source>
</evidence>
<feature type="transmembrane region" description="Helical" evidence="1">
    <location>
        <begin position="26"/>
        <end position="44"/>
    </location>
</feature>
<evidence type="ECO:0000313" key="3">
    <source>
        <dbReference type="EMBL" id="PSL22841.1"/>
    </source>
</evidence>
<dbReference type="InterPro" id="IPR025508">
    <property type="entry name" value="DUF4395"/>
</dbReference>
<evidence type="ECO:0000259" key="2">
    <source>
        <dbReference type="Pfam" id="PF14340"/>
    </source>
</evidence>
<keyword evidence="4" id="KW-1185">Reference proteome</keyword>
<dbReference type="EMBL" id="PYGK01000020">
    <property type="protein sequence ID" value="PSL22841.1"/>
    <property type="molecule type" value="Genomic_DNA"/>
</dbReference>
<protein>
    <submittedName>
        <fullName evidence="3">Uncharacterized protein DUF4395</fullName>
    </submittedName>
</protein>
<dbReference type="AlphaFoldDB" id="A0A2P8FM86"/>
<dbReference type="Pfam" id="PF14340">
    <property type="entry name" value="DUF4395"/>
    <property type="match status" value="1"/>
</dbReference>
<evidence type="ECO:0000313" key="4">
    <source>
        <dbReference type="Proteomes" id="UP000240978"/>
    </source>
</evidence>
<comment type="caution">
    <text evidence="3">The sequence shown here is derived from an EMBL/GenBank/DDBJ whole genome shotgun (WGS) entry which is preliminary data.</text>
</comment>
<dbReference type="Proteomes" id="UP000240978">
    <property type="component" value="Unassembled WGS sequence"/>
</dbReference>